<dbReference type="SUPFAM" id="SSF48208">
    <property type="entry name" value="Six-hairpin glycosidases"/>
    <property type="match status" value="1"/>
</dbReference>
<evidence type="ECO:0000313" key="2">
    <source>
        <dbReference type="EMBL" id="MBB4623174.1"/>
    </source>
</evidence>
<dbReference type="Proteomes" id="UP000533637">
    <property type="component" value="Unassembled WGS sequence"/>
</dbReference>
<dbReference type="Gene3D" id="1.50.10.10">
    <property type="match status" value="1"/>
</dbReference>
<comment type="caution">
    <text evidence="2">The sequence shown here is derived from an EMBL/GenBank/DDBJ whole genome shotgun (WGS) entry which is preliminary data.</text>
</comment>
<protein>
    <submittedName>
        <fullName evidence="2">Mannose/cellobiose epimerase-like protein (N-acyl-D-glucosamine 2-epimerase family)</fullName>
    </submittedName>
</protein>
<feature type="chain" id="PRO_5046382852" evidence="1">
    <location>
        <begin position="24"/>
        <end position="527"/>
    </location>
</feature>
<evidence type="ECO:0000313" key="3">
    <source>
        <dbReference type="Proteomes" id="UP000533637"/>
    </source>
</evidence>
<dbReference type="RefSeq" id="WP_183671377.1">
    <property type="nucleotide sequence ID" value="NZ_BMPB01000007.1"/>
</dbReference>
<feature type="signal peptide" evidence="1">
    <location>
        <begin position="1"/>
        <end position="23"/>
    </location>
</feature>
<dbReference type="EMBL" id="JACHOC010000006">
    <property type="protein sequence ID" value="MBB4623174.1"/>
    <property type="molecule type" value="Genomic_DNA"/>
</dbReference>
<sequence length="527" mass="60813">MKQKTFLLLAAATLLAACTPSPKQVSTTEIVEITNTLPQKRTNVYNVDSLVKDPCNNPELWIGHLENDLMKFWNGKNIPEGKSIFFSTFRSNDGQVIPQDTAQWPTEYKEAMKVADLKGLVEDATQYNYIRAHSRQTFAYGIAYNMTGNTDYLQKCRQGAMAILQAMDENNGLYNKQDINTGEWMDPADKRNSQDLAYGITGLGYYYYLTHDEAVLKPLLAARKYIFDTYFDEGKDFLTWLPTSVTEGNDNVEIVSQLDQLYAYMLWVTPSLPEPYQTEWKADLKKLANVMINHFYSERYGTFWGSATNDLSKELGTDHTDFGHSVKAMWVIYEIGKITDDIAYVNFAREKIKVILNRAYIDGDGSWARRYNADGTLDKDKEWWGLAELDQAAAILSLNDPSYLRFTNNTYKYWFEYMVDKQNGEIWHMVDAKTNLPSPEYPKIHAWKTSLHSFEHCFLGYVISSYHRNQPVTLYYAFTEKEPVSSRNVNPYFLRGHIKEQKKGNVIALDNNEKGRNVVEITFDYIH</sequence>
<organism evidence="2 3">
    <name type="scientific">Parabacteroides faecis</name>
    <dbReference type="NCBI Taxonomy" id="1217282"/>
    <lineage>
        <taxon>Bacteria</taxon>
        <taxon>Pseudomonadati</taxon>
        <taxon>Bacteroidota</taxon>
        <taxon>Bacteroidia</taxon>
        <taxon>Bacteroidales</taxon>
        <taxon>Tannerellaceae</taxon>
        <taxon>Parabacteroides</taxon>
    </lineage>
</organism>
<evidence type="ECO:0000256" key="1">
    <source>
        <dbReference type="SAM" id="SignalP"/>
    </source>
</evidence>
<proteinExistence type="predicted"/>
<accession>A0ABR6KQV8</accession>
<dbReference type="InterPro" id="IPR008928">
    <property type="entry name" value="6-hairpin_glycosidase_sf"/>
</dbReference>
<name>A0ABR6KQV8_9BACT</name>
<keyword evidence="1" id="KW-0732">Signal</keyword>
<reference evidence="2 3" key="1">
    <citation type="submission" date="2020-08" db="EMBL/GenBank/DDBJ databases">
        <title>Genomic Encyclopedia of Type Strains, Phase IV (KMG-IV): sequencing the most valuable type-strain genomes for metagenomic binning, comparative biology and taxonomic classification.</title>
        <authorList>
            <person name="Goeker M."/>
        </authorList>
    </citation>
    <scope>NUCLEOTIDE SEQUENCE [LARGE SCALE GENOMIC DNA]</scope>
    <source>
        <strain evidence="2 3">DSM 102983</strain>
    </source>
</reference>
<keyword evidence="3" id="KW-1185">Reference proteome</keyword>
<gene>
    <name evidence="2" type="ORF">GGQ57_003086</name>
</gene>
<dbReference type="InterPro" id="IPR012341">
    <property type="entry name" value="6hp_glycosidase-like_sf"/>
</dbReference>
<dbReference type="PROSITE" id="PS51257">
    <property type="entry name" value="PROKAR_LIPOPROTEIN"/>
    <property type="match status" value="1"/>
</dbReference>